<dbReference type="InterPro" id="IPR002078">
    <property type="entry name" value="Sigma_54_int"/>
</dbReference>
<keyword evidence="4" id="KW-0804">Transcription</keyword>
<evidence type="ECO:0000313" key="8">
    <source>
        <dbReference type="EMBL" id="ACM21732.1"/>
    </source>
</evidence>
<dbReference type="PRINTS" id="PR01590">
    <property type="entry name" value="HTHFIS"/>
</dbReference>
<dbReference type="GO" id="GO:0043565">
    <property type="term" value="F:sequence-specific DNA binding"/>
    <property type="evidence" value="ECO:0007669"/>
    <property type="project" value="InterPro"/>
</dbReference>
<evidence type="ECO:0000259" key="7">
    <source>
        <dbReference type="PROSITE" id="PS50110"/>
    </source>
</evidence>
<dbReference type="eggNOG" id="COG2204">
    <property type="taxonomic scope" value="Bacteria"/>
</dbReference>
<gene>
    <name evidence="8" type="ordered locus">Geob_3389</name>
</gene>
<accession>B9M5H3</accession>
<dbReference type="SUPFAM" id="SSF52172">
    <property type="entry name" value="CheY-like"/>
    <property type="match status" value="1"/>
</dbReference>
<dbReference type="PROSITE" id="PS50110">
    <property type="entry name" value="RESPONSE_REGULATORY"/>
    <property type="match status" value="1"/>
</dbReference>
<protein>
    <submittedName>
        <fullName evidence="8">Sigma-54-dependent transcriptional response regulator</fullName>
    </submittedName>
</protein>
<dbReference type="GO" id="GO:0000160">
    <property type="term" value="P:phosphorelay signal transduction system"/>
    <property type="evidence" value="ECO:0007669"/>
    <property type="project" value="InterPro"/>
</dbReference>
<evidence type="ECO:0000313" key="9">
    <source>
        <dbReference type="Proteomes" id="UP000007721"/>
    </source>
</evidence>
<dbReference type="Gene3D" id="1.10.10.60">
    <property type="entry name" value="Homeodomain-like"/>
    <property type="match status" value="1"/>
</dbReference>
<dbReference type="RefSeq" id="WP_012648460.1">
    <property type="nucleotide sequence ID" value="NC_011979.1"/>
</dbReference>
<dbReference type="SMART" id="SM00448">
    <property type="entry name" value="REC"/>
    <property type="match status" value="1"/>
</dbReference>
<organism evidence="8 9">
    <name type="scientific">Geotalea daltonii (strain DSM 22248 / JCM 15807 / FRC-32)</name>
    <name type="common">Geobacter daltonii</name>
    <dbReference type="NCBI Taxonomy" id="316067"/>
    <lineage>
        <taxon>Bacteria</taxon>
        <taxon>Pseudomonadati</taxon>
        <taxon>Thermodesulfobacteriota</taxon>
        <taxon>Desulfuromonadia</taxon>
        <taxon>Geobacterales</taxon>
        <taxon>Geobacteraceae</taxon>
        <taxon>Geotalea</taxon>
    </lineage>
</organism>
<feature type="modified residue" description="4-aspartylphosphate" evidence="5">
    <location>
        <position position="51"/>
    </location>
</feature>
<dbReference type="PANTHER" id="PTHR32071:SF119">
    <property type="entry name" value="SIGMA L-DEPENDENT TRANSCRIPTIONAL REGULATOR YPLP-RELATED"/>
    <property type="match status" value="1"/>
</dbReference>
<dbReference type="CDD" id="cd00156">
    <property type="entry name" value="REC"/>
    <property type="match status" value="1"/>
</dbReference>
<name>B9M5H3_GEODF</name>
<keyword evidence="2" id="KW-0067">ATP-binding</keyword>
<dbReference type="SUPFAM" id="SSF52540">
    <property type="entry name" value="P-loop containing nucleoside triphosphate hydrolases"/>
    <property type="match status" value="1"/>
</dbReference>
<dbReference type="Pfam" id="PF25601">
    <property type="entry name" value="AAA_lid_14"/>
    <property type="match status" value="1"/>
</dbReference>
<feature type="domain" description="Sigma-54 factor interaction" evidence="6">
    <location>
        <begin position="141"/>
        <end position="370"/>
    </location>
</feature>
<dbReference type="PROSITE" id="PS00688">
    <property type="entry name" value="SIGMA54_INTERACT_3"/>
    <property type="match status" value="1"/>
</dbReference>
<dbReference type="GO" id="GO:0006355">
    <property type="term" value="P:regulation of DNA-templated transcription"/>
    <property type="evidence" value="ECO:0007669"/>
    <property type="project" value="InterPro"/>
</dbReference>
<proteinExistence type="predicted"/>
<dbReference type="FunFam" id="3.40.50.300:FF:000006">
    <property type="entry name" value="DNA-binding transcriptional regulator NtrC"/>
    <property type="match status" value="1"/>
</dbReference>
<feature type="domain" description="Response regulatory" evidence="7">
    <location>
        <begin position="2"/>
        <end position="116"/>
    </location>
</feature>
<sequence>MRALVIDDEKSIRLALGHFLAKRGYAVTQAATGEEGLALARGNMPDVVFLDYRLPDMDGEALLHPLTAPEVGARVIMMTAYVDLDKAVQAMKNGAAYFFPKPLDLEQVAEILTSIEETLKLKQEVEFSRKSSGDPSDEEVVIGESPQIIRIQRLAALMAANKSAPVLILGESGTGKECVAKSIHRQSQVPGPLVEINCASLSEQLLESELFGHEKGAFTDARESKPGLLEVADSGTVFFDELAEMPLAIQAKLLKVLDTRNFRRVGGIVDKRTEARFMAATNRNLAAMVKEGSFREDLFYRINVLPITVPPLRERGTDVVILADYFVRTMGKKMGKGKAGISIEAMRCLAEYQWPGNVRELKNVIERGLILTTGSEITPDCLPFELRRSPAFPAAVAGAEQLRPLCQVEDEYISRVLQATGHNHSRTAAALGISRSTLLAKLKKRKV</sequence>
<dbReference type="Gene3D" id="1.10.8.60">
    <property type="match status" value="1"/>
</dbReference>
<evidence type="ECO:0000256" key="1">
    <source>
        <dbReference type="ARBA" id="ARBA00022741"/>
    </source>
</evidence>
<evidence type="ECO:0000256" key="2">
    <source>
        <dbReference type="ARBA" id="ARBA00022840"/>
    </source>
</evidence>
<evidence type="ECO:0000256" key="4">
    <source>
        <dbReference type="ARBA" id="ARBA00023163"/>
    </source>
</evidence>
<dbReference type="Pfam" id="PF02954">
    <property type="entry name" value="HTH_8"/>
    <property type="match status" value="1"/>
</dbReference>
<dbReference type="AlphaFoldDB" id="B9M5H3"/>
<dbReference type="InterPro" id="IPR009057">
    <property type="entry name" value="Homeodomain-like_sf"/>
</dbReference>
<dbReference type="GO" id="GO:0005524">
    <property type="term" value="F:ATP binding"/>
    <property type="evidence" value="ECO:0007669"/>
    <property type="project" value="UniProtKB-KW"/>
</dbReference>
<reference evidence="8 9" key="1">
    <citation type="submission" date="2009-01" db="EMBL/GenBank/DDBJ databases">
        <title>Complete sequence of Geobacter sp. FRC-32.</title>
        <authorList>
            <consortium name="US DOE Joint Genome Institute"/>
            <person name="Lucas S."/>
            <person name="Copeland A."/>
            <person name="Lapidus A."/>
            <person name="Glavina del Rio T."/>
            <person name="Dalin E."/>
            <person name="Tice H."/>
            <person name="Bruce D."/>
            <person name="Goodwin L."/>
            <person name="Pitluck S."/>
            <person name="Saunders E."/>
            <person name="Brettin T."/>
            <person name="Detter J.C."/>
            <person name="Han C."/>
            <person name="Larimer F."/>
            <person name="Land M."/>
            <person name="Hauser L."/>
            <person name="Kyrpides N."/>
            <person name="Ovchinnikova G."/>
            <person name="Kostka J."/>
            <person name="Richardson P."/>
        </authorList>
    </citation>
    <scope>NUCLEOTIDE SEQUENCE [LARGE SCALE GENOMIC DNA]</scope>
    <source>
        <strain evidence="9">DSM 22248 / JCM 15807 / FRC-32</strain>
    </source>
</reference>
<dbReference type="CDD" id="cd00009">
    <property type="entry name" value="AAA"/>
    <property type="match status" value="1"/>
</dbReference>
<dbReference type="EMBL" id="CP001390">
    <property type="protein sequence ID" value="ACM21732.1"/>
    <property type="molecule type" value="Genomic_DNA"/>
</dbReference>
<dbReference type="PANTHER" id="PTHR32071">
    <property type="entry name" value="TRANSCRIPTIONAL REGULATORY PROTEIN"/>
    <property type="match status" value="1"/>
</dbReference>
<dbReference type="PROSITE" id="PS00675">
    <property type="entry name" value="SIGMA54_INTERACT_1"/>
    <property type="match status" value="1"/>
</dbReference>
<dbReference type="Pfam" id="PF00158">
    <property type="entry name" value="Sigma54_activat"/>
    <property type="match status" value="1"/>
</dbReference>
<dbReference type="SMART" id="SM00382">
    <property type="entry name" value="AAA"/>
    <property type="match status" value="1"/>
</dbReference>
<dbReference type="InterPro" id="IPR058031">
    <property type="entry name" value="AAA_lid_NorR"/>
</dbReference>
<dbReference type="Pfam" id="PF00072">
    <property type="entry name" value="Response_reg"/>
    <property type="match status" value="1"/>
</dbReference>
<dbReference type="InterPro" id="IPR002197">
    <property type="entry name" value="HTH_Fis"/>
</dbReference>
<keyword evidence="9" id="KW-1185">Reference proteome</keyword>
<dbReference type="HOGENOM" id="CLU_000445_0_6_7"/>
<evidence type="ECO:0000256" key="5">
    <source>
        <dbReference type="PROSITE-ProRule" id="PRU00169"/>
    </source>
</evidence>
<dbReference type="InterPro" id="IPR025944">
    <property type="entry name" value="Sigma_54_int_dom_CS"/>
</dbReference>
<dbReference type="InterPro" id="IPR001789">
    <property type="entry name" value="Sig_transdc_resp-reg_receiver"/>
</dbReference>
<keyword evidence="5" id="KW-0597">Phosphoprotein</keyword>
<dbReference type="InterPro" id="IPR011006">
    <property type="entry name" value="CheY-like_superfamily"/>
</dbReference>
<dbReference type="InterPro" id="IPR027417">
    <property type="entry name" value="P-loop_NTPase"/>
</dbReference>
<dbReference type="InterPro" id="IPR025662">
    <property type="entry name" value="Sigma_54_int_dom_ATP-bd_1"/>
</dbReference>
<dbReference type="Gene3D" id="3.40.50.2300">
    <property type="match status" value="1"/>
</dbReference>
<dbReference type="STRING" id="316067.Geob_3389"/>
<evidence type="ECO:0000256" key="3">
    <source>
        <dbReference type="ARBA" id="ARBA00023015"/>
    </source>
</evidence>
<dbReference type="PROSITE" id="PS50045">
    <property type="entry name" value="SIGMA54_INTERACT_4"/>
    <property type="match status" value="1"/>
</dbReference>
<dbReference type="Gene3D" id="3.40.50.300">
    <property type="entry name" value="P-loop containing nucleotide triphosphate hydrolases"/>
    <property type="match status" value="1"/>
</dbReference>
<dbReference type="OrthoDB" id="5353330at2"/>
<dbReference type="KEGG" id="geo:Geob_3389"/>
<keyword evidence="3" id="KW-0805">Transcription regulation</keyword>
<evidence type="ECO:0000259" key="6">
    <source>
        <dbReference type="PROSITE" id="PS50045"/>
    </source>
</evidence>
<dbReference type="Proteomes" id="UP000007721">
    <property type="component" value="Chromosome"/>
</dbReference>
<dbReference type="SUPFAM" id="SSF46689">
    <property type="entry name" value="Homeodomain-like"/>
    <property type="match status" value="1"/>
</dbReference>
<keyword evidence="1" id="KW-0547">Nucleotide-binding</keyword>
<dbReference type="InterPro" id="IPR003593">
    <property type="entry name" value="AAA+_ATPase"/>
</dbReference>